<evidence type="ECO:0000313" key="1">
    <source>
        <dbReference type="EMBL" id="KAI3700143.1"/>
    </source>
</evidence>
<reference evidence="1 2" key="2">
    <citation type="journal article" date="2022" name="Mol. Ecol. Resour.">
        <title>The genomes of chicory, endive, great burdock and yacon provide insights into Asteraceae paleo-polyploidization history and plant inulin production.</title>
        <authorList>
            <person name="Fan W."/>
            <person name="Wang S."/>
            <person name="Wang H."/>
            <person name="Wang A."/>
            <person name="Jiang F."/>
            <person name="Liu H."/>
            <person name="Zhao H."/>
            <person name="Xu D."/>
            <person name="Zhang Y."/>
        </authorList>
    </citation>
    <scope>NUCLEOTIDE SEQUENCE [LARGE SCALE GENOMIC DNA]</scope>
    <source>
        <strain evidence="2">cv. Punajuju</strain>
        <tissue evidence="1">Leaves</tissue>
    </source>
</reference>
<comment type="caution">
    <text evidence="1">The sequence shown here is derived from an EMBL/GenBank/DDBJ whole genome shotgun (WGS) entry which is preliminary data.</text>
</comment>
<sequence length="131" mass="14449">MAVASRSLCSFGLLLCFFFTSRPLCLSRRDCCSSVIFCILLFGFSCSAYANTLSHHQLKFCLNQDLISSSAGSRHELESHLIISWNLTISWDLISSSAVISPSAAISSHDQLESHHQLGSHLIISWNLTIS</sequence>
<proteinExistence type="predicted"/>
<organism evidence="1 2">
    <name type="scientific">Cichorium intybus</name>
    <name type="common">Chicory</name>
    <dbReference type="NCBI Taxonomy" id="13427"/>
    <lineage>
        <taxon>Eukaryota</taxon>
        <taxon>Viridiplantae</taxon>
        <taxon>Streptophyta</taxon>
        <taxon>Embryophyta</taxon>
        <taxon>Tracheophyta</taxon>
        <taxon>Spermatophyta</taxon>
        <taxon>Magnoliopsida</taxon>
        <taxon>eudicotyledons</taxon>
        <taxon>Gunneridae</taxon>
        <taxon>Pentapetalae</taxon>
        <taxon>asterids</taxon>
        <taxon>campanulids</taxon>
        <taxon>Asterales</taxon>
        <taxon>Asteraceae</taxon>
        <taxon>Cichorioideae</taxon>
        <taxon>Cichorieae</taxon>
        <taxon>Cichoriinae</taxon>
        <taxon>Cichorium</taxon>
    </lineage>
</organism>
<reference evidence="2" key="1">
    <citation type="journal article" date="2022" name="Mol. Ecol. Resour.">
        <title>The genomes of chicory, endive, great burdock and yacon provide insights into Asteraceae palaeo-polyploidization history and plant inulin production.</title>
        <authorList>
            <person name="Fan W."/>
            <person name="Wang S."/>
            <person name="Wang H."/>
            <person name="Wang A."/>
            <person name="Jiang F."/>
            <person name="Liu H."/>
            <person name="Zhao H."/>
            <person name="Xu D."/>
            <person name="Zhang Y."/>
        </authorList>
    </citation>
    <scope>NUCLEOTIDE SEQUENCE [LARGE SCALE GENOMIC DNA]</scope>
    <source>
        <strain evidence="2">cv. Punajuju</strain>
    </source>
</reference>
<name>A0ACB8ZSF1_CICIN</name>
<gene>
    <name evidence="1" type="ORF">L2E82_44761</name>
</gene>
<accession>A0ACB8ZSF1</accession>
<keyword evidence="2" id="KW-1185">Reference proteome</keyword>
<protein>
    <submittedName>
        <fullName evidence="1">Uncharacterized protein</fullName>
    </submittedName>
</protein>
<evidence type="ECO:0000313" key="2">
    <source>
        <dbReference type="Proteomes" id="UP001055811"/>
    </source>
</evidence>
<dbReference type="Proteomes" id="UP001055811">
    <property type="component" value="Linkage Group LG08"/>
</dbReference>
<dbReference type="EMBL" id="CM042016">
    <property type="protein sequence ID" value="KAI3700143.1"/>
    <property type="molecule type" value="Genomic_DNA"/>
</dbReference>